<feature type="chain" id="PRO_5003240909" description="Apple domain-containing protein" evidence="1">
    <location>
        <begin position="17"/>
        <end position="154"/>
    </location>
</feature>
<dbReference type="EMBL" id="GL732540">
    <property type="protein sequence ID" value="EFX82337.1"/>
    <property type="molecule type" value="Genomic_DNA"/>
</dbReference>
<feature type="signal peptide" evidence="1">
    <location>
        <begin position="1"/>
        <end position="16"/>
    </location>
</feature>
<dbReference type="InParanoid" id="E9GEB3"/>
<name>E9GEB3_DAPPU</name>
<evidence type="ECO:0000313" key="3">
    <source>
        <dbReference type="Proteomes" id="UP000000305"/>
    </source>
</evidence>
<dbReference type="OrthoDB" id="6386022at2759"/>
<dbReference type="PhylomeDB" id="E9GEB3"/>
<accession>E9GEB3</accession>
<gene>
    <name evidence="2" type="ORF">DAPPUDRAFT_241465</name>
</gene>
<organism evidence="2 3">
    <name type="scientific">Daphnia pulex</name>
    <name type="common">Water flea</name>
    <dbReference type="NCBI Taxonomy" id="6669"/>
    <lineage>
        <taxon>Eukaryota</taxon>
        <taxon>Metazoa</taxon>
        <taxon>Ecdysozoa</taxon>
        <taxon>Arthropoda</taxon>
        <taxon>Crustacea</taxon>
        <taxon>Branchiopoda</taxon>
        <taxon>Diplostraca</taxon>
        <taxon>Cladocera</taxon>
        <taxon>Anomopoda</taxon>
        <taxon>Daphniidae</taxon>
        <taxon>Daphnia</taxon>
    </lineage>
</organism>
<keyword evidence="1" id="KW-0732">Signal</keyword>
<protein>
    <recommendedName>
        <fullName evidence="4">Apple domain-containing protein</fullName>
    </recommendedName>
</protein>
<dbReference type="AlphaFoldDB" id="E9GEB3"/>
<evidence type="ECO:0000313" key="2">
    <source>
        <dbReference type="EMBL" id="EFX82337.1"/>
    </source>
</evidence>
<dbReference type="Proteomes" id="UP000000305">
    <property type="component" value="Unassembled WGS sequence"/>
</dbReference>
<reference evidence="2 3" key="1">
    <citation type="journal article" date="2011" name="Science">
        <title>The ecoresponsive genome of Daphnia pulex.</title>
        <authorList>
            <person name="Colbourne J.K."/>
            <person name="Pfrender M.E."/>
            <person name="Gilbert D."/>
            <person name="Thomas W.K."/>
            <person name="Tucker A."/>
            <person name="Oakley T.H."/>
            <person name="Tokishita S."/>
            <person name="Aerts A."/>
            <person name="Arnold G.J."/>
            <person name="Basu M.K."/>
            <person name="Bauer D.J."/>
            <person name="Caceres C.E."/>
            <person name="Carmel L."/>
            <person name="Casola C."/>
            <person name="Choi J.H."/>
            <person name="Detter J.C."/>
            <person name="Dong Q."/>
            <person name="Dusheyko S."/>
            <person name="Eads B.D."/>
            <person name="Frohlich T."/>
            <person name="Geiler-Samerotte K.A."/>
            <person name="Gerlach D."/>
            <person name="Hatcher P."/>
            <person name="Jogdeo S."/>
            <person name="Krijgsveld J."/>
            <person name="Kriventseva E.V."/>
            <person name="Kultz D."/>
            <person name="Laforsch C."/>
            <person name="Lindquist E."/>
            <person name="Lopez J."/>
            <person name="Manak J.R."/>
            <person name="Muller J."/>
            <person name="Pangilinan J."/>
            <person name="Patwardhan R.P."/>
            <person name="Pitluck S."/>
            <person name="Pritham E.J."/>
            <person name="Rechtsteiner A."/>
            <person name="Rho M."/>
            <person name="Rogozin I.B."/>
            <person name="Sakarya O."/>
            <person name="Salamov A."/>
            <person name="Schaack S."/>
            <person name="Shapiro H."/>
            <person name="Shiga Y."/>
            <person name="Skalitzky C."/>
            <person name="Smith Z."/>
            <person name="Souvorov A."/>
            <person name="Sung W."/>
            <person name="Tang Z."/>
            <person name="Tsuchiya D."/>
            <person name="Tu H."/>
            <person name="Vos H."/>
            <person name="Wang M."/>
            <person name="Wolf Y.I."/>
            <person name="Yamagata H."/>
            <person name="Yamada T."/>
            <person name="Ye Y."/>
            <person name="Shaw J.R."/>
            <person name="Andrews J."/>
            <person name="Crease T.J."/>
            <person name="Tang H."/>
            <person name="Lucas S.M."/>
            <person name="Robertson H.M."/>
            <person name="Bork P."/>
            <person name="Koonin E.V."/>
            <person name="Zdobnov E.M."/>
            <person name="Grigoriev I.V."/>
            <person name="Lynch M."/>
            <person name="Boore J.L."/>
        </authorList>
    </citation>
    <scope>NUCLEOTIDE SEQUENCE [LARGE SCALE GENOMIC DNA]</scope>
</reference>
<evidence type="ECO:0008006" key="4">
    <source>
        <dbReference type="Google" id="ProtNLM"/>
    </source>
</evidence>
<evidence type="ECO:0000256" key="1">
    <source>
        <dbReference type="SAM" id="SignalP"/>
    </source>
</evidence>
<keyword evidence="3" id="KW-1185">Reference proteome</keyword>
<dbReference type="KEGG" id="dpx:DAPPUDRAFT_241465"/>
<sequence>MQNYFFVLILLAVASAHTLLMDEEPMDFSRERRQVPSFDEEPEVIEPSADSTSVVDPATKLTLLTPQPYSEDCVYTYNRQFLGLVLYVQINVGSALVCGNEICSSDSRCTHFTYNALLNGGTCTLYSQPLSGGAWSVPTPPSSRIICGHIPRRS</sequence>
<dbReference type="HOGENOM" id="CLU_1706032_0_0_1"/>
<proteinExistence type="predicted"/>